<comment type="caution">
    <text evidence="1">The sequence shown here is derived from an EMBL/GenBank/DDBJ whole genome shotgun (WGS) entry which is preliminary data.</text>
</comment>
<proteinExistence type="predicted"/>
<keyword evidence="2" id="KW-1185">Reference proteome</keyword>
<organism evidence="1 2">
    <name type="scientific">Paenibacillus mesotrionivorans</name>
    <dbReference type="NCBI Taxonomy" id="3160968"/>
    <lineage>
        <taxon>Bacteria</taxon>
        <taxon>Bacillati</taxon>
        <taxon>Bacillota</taxon>
        <taxon>Bacilli</taxon>
        <taxon>Bacillales</taxon>
        <taxon>Paenibacillaceae</taxon>
        <taxon>Paenibacillus</taxon>
    </lineage>
</organism>
<protein>
    <submittedName>
        <fullName evidence="1">RidA family protein</fullName>
        <ecNumber evidence="1">3.5.-.-</ecNumber>
    </submittedName>
</protein>
<gene>
    <name evidence="1" type="ORF">ACI1P1_15985</name>
</gene>
<sequence length="138" mass="14930">MEPKVTFIQPGNIPSLASVDYPYAANIPAGMDVLFLAGACPLDQDRTIPEGAGYEEQAKLCVDNIKAVLHESGAALKDLVYTRILVAAADRSDLVKVWRTVREELGEHNVPSTLTGVTLLGYEHQLVEIEAVAAVKRT</sequence>
<evidence type="ECO:0000313" key="2">
    <source>
        <dbReference type="Proteomes" id="UP001631969"/>
    </source>
</evidence>
<reference evidence="1" key="1">
    <citation type="submission" date="2024-12" db="EMBL/GenBank/DDBJ databases">
        <authorList>
            <person name="Wu N."/>
        </authorList>
    </citation>
    <scope>NUCLEOTIDE SEQUENCE</scope>
    <source>
        <strain evidence="1">P15</strain>
    </source>
</reference>
<name>A0ACC7NYD9_9BACL</name>
<dbReference type="EMBL" id="JBJURJ010000010">
    <property type="protein sequence ID" value="MFM9329796.1"/>
    <property type="molecule type" value="Genomic_DNA"/>
</dbReference>
<accession>A0ACC7NYD9</accession>
<keyword evidence="1" id="KW-0378">Hydrolase</keyword>
<dbReference type="EC" id="3.5.-.-" evidence="1"/>
<evidence type="ECO:0000313" key="1">
    <source>
        <dbReference type="EMBL" id="MFM9329796.1"/>
    </source>
</evidence>
<dbReference type="Proteomes" id="UP001631969">
    <property type="component" value="Unassembled WGS sequence"/>
</dbReference>